<dbReference type="Proteomes" id="UP000295764">
    <property type="component" value="Unassembled WGS sequence"/>
</dbReference>
<sequence>MRIGSAVQYDRYGDFDVVELVPQERPEPGPGDVVVEIIAAGLNHVERFLREGRLRDHIELEFPAHQGVDFAGIVRSKGKDVKGIRVGDEVMGHAPDGGAHATWIRVPREAVITKPTHVGWEVAGGLYLAGCTAVTIVRDLKLGPDDTVVISAAAGGVGHIECQLAHDAGATVIALGSARNHDYLRQIGTLPVVYGDGEEARIREIADGRPITAFIDNHGDAPSKALAAALGIDDARYVSSEERRDVEIRYLRAPADDQEAMENLTMLAKAVEDRRVQILISGYYPFEYIVDAYEDLAEMHSRGKVVVGMQPVETGARLDWYRSEKARDLRDRYADERGSDTETMAGGSASPAS</sequence>
<proteinExistence type="predicted"/>
<feature type="compositionally biased region" description="Basic and acidic residues" evidence="1">
    <location>
        <begin position="329"/>
        <end position="340"/>
    </location>
</feature>
<feature type="domain" description="Enoyl reductase (ER)" evidence="2">
    <location>
        <begin position="13"/>
        <end position="307"/>
    </location>
</feature>
<evidence type="ECO:0000259" key="2">
    <source>
        <dbReference type="SMART" id="SM00829"/>
    </source>
</evidence>
<dbReference type="PANTHER" id="PTHR11695:SF648">
    <property type="entry name" value="ZINC-BINDING OXIDOREDUCTASE"/>
    <property type="match status" value="1"/>
</dbReference>
<feature type="region of interest" description="Disordered" evidence="1">
    <location>
        <begin position="329"/>
        <end position="353"/>
    </location>
</feature>
<dbReference type="GO" id="GO:0016491">
    <property type="term" value="F:oxidoreductase activity"/>
    <property type="evidence" value="ECO:0007669"/>
    <property type="project" value="InterPro"/>
</dbReference>
<dbReference type="SUPFAM" id="SSF51735">
    <property type="entry name" value="NAD(P)-binding Rossmann-fold domains"/>
    <property type="match status" value="1"/>
</dbReference>
<comment type="caution">
    <text evidence="3">The sequence shown here is derived from an EMBL/GenBank/DDBJ whole genome shotgun (WGS) entry which is preliminary data.</text>
</comment>
<dbReference type="SMART" id="SM00829">
    <property type="entry name" value="PKS_ER"/>
    <property type="match status" value="1"/>
</dbReference>
<dbReference type="AlphaFoldDB" id="A0A4R6DM39"/>
<reference evidence="3 4" key="1">
    <citation type="submission" date="2019-03" db="EMBL/GenBank/DDBJ databases">
        <title>Genomic analyses of the natural microbiome of Caenorhabditis elegans.</title>
        <authorList>
            <person name="Samuel B."/>
        </authorList>
    </citation>
    <scope>NUCLEOTIDE SEQUENCE [LARGE SCALE GENOMIC DNA]</scope>
    <source>
        <strain evidence="3 4">JUb65</strain>
    </source>
</reference>
<dbReference type="InterPro" id="IPR013154">
    <property type="entry name" value="ADH-like_N"/>
</dbReference>
<evidence type="ECO:0000313" key="4">
    <source>
        <dbReference type="Proteomes" id="UP000295764"/>
    </source>
</evidence>
<dbReference type="InterPro" id="IPR020843">
    <property type="entry name" value="ER"/>
</dbReference>
<name>A0A4R6DM39_9MICO</name>
<dbReference type="InterPro" id="IPR050700">
    <property type="entry name" value="YIM1/Zinc_Alcohol_DH_Fams"/>
</dbReference>
<dbReference type="InterPro" id="IPR011032">
    <property type="entry name" value="GroES-like_sf"/>
</dbReference>
<dbReference type="PANTHER" id="PTHR11695">
    <property type="entry name" value="ALCOHOL DEHYDROGENASE RELATED"/>
    <property type="match status" value="1"/>
</dbReference>
<dbReference type="InterPro" id="IPR036291">
    <property type="entry name" value="NAD(P)-bd_dom_sf"/>
</dbReference>
<dbReference type="SUPFAM" id="SSF50129">
    <property type="entry name" value="GroES-like"/>
    <property type="match status" value="1"/>
</dbReference>
<dbReference type="Gene3D" id="3.90.180.10">
    <property type="entry name" value="Medium-chain alcohol dehydrogenases, catalytic domain"/>
    <property type="match status" value="1"/>
</dbReference>
<accession>A0A4R6DM39</accession>
<dbReference type="CDD" id="cd05289">
    <property type="entry name" value="MDR_like_2"/>
    <property type="match status" value="1"/>
</dbReference>
<dbReference type="RefSeq" id="WP_133518904.1">
    <property type="nucleotide sequence ID" value="NZ_SNVW01000002.1"/>
</dbReference>
<protein>
    <submittedName>
        <fullName evidence="3">NADPH:quinone reductase-like Zn-dependent oxidoreductase</fullName>
    </submittedName>
</protein>
<dbReference type="OrthoDB" id="3727682at2"/>
<dbReference type="Pfam" id="PF08240">
    <property type="entry name" value="ADH_N"/>
    <property type="match status" value="1"/>
</dbReference>
<dbReference type="Gene3D" id="3.40.50.720">
    <property type="entry name" value="NAD(P)-binding Rossmann-like Domain"/>
    <property type="match status" value="1"/>
</dbReference>
<organism evidence="3 4">
    <name type="scientific">Curtobacterium flaccumfaciens</name>
    <dbReference type="NCBI Taxonomy" id="2035"/>
    <lineage>
        <taxon>Bacteria</taxon>
        <taxon>Bacillati</taxon>
        <taxon>Actinomycetota</taxon>
        <taxon>Actinomycetes</taxon>
        <taxon>Micrococcales</taxon>
        <taxon>Microbacteriaceae</taxon>
        <taxon>Curtobacterium</taxon>
    </lineage>
</organism>
<evidence type="ECO:0000313" key="3">
    <source>
        <dbReference type="EMBL" id="TDN45986.1"/>
    </source>
</evidence>
<gene>
    <name evidence="3" type="ORF">EDF64_102404</name>
</gene>
<evidence type="ECO:0000256" key="1">
    <source>
        <dbReference type="SAM" id="MobiDB-lite"/>
    </source>
</evidence>
<dbReference type="Pfam" id="PF13602">
    <property type="entry name" value="ADH_zinc_N_2"/>
    <property type="match status" value="1"/>
</dbReference>
<dbReference type="EMBL" id="SNVW01000002">
    <property type="protein sequence ID" value="TDN45986.1"/>
    <property type="molecule type" value="Genomic_DNA"/>
</dbReference>